<name>A0A7W3MUP5_9ACTN</name>
<dbReference type="AlphaFoldDB" id="A0A7W3MUP5"/>
<keyword evidence="2" id="KW-1185">Reference proteome</keyword>
<evidence type="ECO:0000313" key="1">
    <source>
        <dbReference type="EMBL" id="MBA9002240.1"/>
    </source>
</evidence>
<organism evidence="1 2">
    <name type="scientific">Thermomonospora cellulosilytica</name>
    <dbReference type="NCBI Taxonomy" id="1411118"/>
    <lineage>
        <taxon>Bacteria</taxon>
        <taxon>Bacillati</taxon>
        <taxon>Actinomycetota</taxon>
        <taxon>Actinomycetes</taxon>
        <taxon>Streptosporangiales</taxon>
        <taxon>Thermomonosporaceae</taxon>
        <taxon>Thermomonospora</taxon>
    </lineage>
</organism>
<comment type="caution">
    <text evidence="1">The sequence shown here is derived from an EMBL/GenBank/DDBJ whole genome shotgun (WGS) entry which is preliminary data.</text>
</comment>
<gene>
    <name evidence="1" type="ORF">HNR21_001122</name>
</gene>
<protein>
    <submittedName>
        <fullName evidence="1">Uncharacterized protein</fullName>
    </submittedName>
</protein>
<dbReference type="Proteomes" id="UP000539313">
    <property type="component" value="Unassembled WGS sequence"/>
</dbReference>
<sequence length="34" mass="3825">MISEPVRYYADLLRESQMGDGLSWTVIDALARPA</sequence>
<accession>A0A7W3MUP5</accession>
<evidence type="ECO:0000313" key="2">
    <source>
        <dbReference type="Proteomes" id="UP000539313"/>
    </source>
</evidence>
<proteinExistence type="predicted"/>
<dbReference type="EMBL" id="JACJII010000001">
    <property type="protein sequence ID" value="MBA9002240.1"/>
    <property type="molecule type" value="Genomic_DNA"/>
</dbReference>
<reference evidence="1 2" key="1">
    <citation type="submission" date="2020-08" db="EMBL/GenBank/DDBJ databases">
        <title>Sequencing the genomes of 1000 actinobacteria strains.</title>
        <authorList>
            <person name="Klenk H.-P."/>
        </authorList>
    </citation>
    <scope>NUCLEOTIDE SEQUENCE [LARGE SCALE GENOMIC DNA]</scope>
    <source>
        <strain evidence="1 2">DSM 45823</strain>
    </source>
</reference>